<proteinExistence type="predicted"/>
<name>A0A0B7FLC5_THACB</name>
<dbReference type="AlphaFoldDB" id="A0A0B7FLC5"/>
<keyword evidence="2" id="KW-1185">Reference proteome</keyword>
<sequence>MLCVRSINLFFFPTHHPCTANNTNASFMRPWKESRLEVWFIAYIELCHSDAHNIPRLNHLYSYKHFIFHP</sequence>
<evidence type="ECO:0000313" key="1">
    <source>
        <dbReference type="EMBL" id="CEL58475.1"/>
    </source>
</evidence>
<dbReference type="Proteomes" id="UP000059188">
    <property type="component" value="Unassembled WGS sequence"/>
</dbReference>
<accession>A0A0B7FLC5</accession>
<reference evidence="1 2" key="1">
    <citation type="submission" date="2014-11" db="EMBL/GenBank/DDBJ databases">
        <authorList>
            <person name="Wibberg Daniel"/>
        </authorList>
    </citation>
    <scope>NUCLEOTIDE SEQUENCE [LARGE SCALE GENOMIC DNA]</scope>
    <source>
        <strain evidence="1">Rhizoctonia solani AG1-IB 7/3/14</strain>
    </source>
</reference>
<protein>
    <submittedName>
        <fullName evidence="1">Uncharacterized protein</fullName>
    </submittedName>
</protein>
<organism evidence="1 2">
    <name type="scientific">Thanatephorus cucumeris (strain AG1-IB / isolate 7/3/14)</name>
    <name type="common">Lettuce bottom rot fungus</name>
    <name type="synonym">Rhizoctonia solani</name>
    <dbReference type="NCBI Taxonomy" id="1108050"/>
    <lineage>
        <taxon>Eukaryota</taxon>
        <taxon>Fungi</taxon>
        <taxon>Dikarya</taxon>
        <taxon>Basidiomycota</taxon>
        <taxon>Agaricomycotina</taxon>
        <taxon>Agaricomycetes</taxon>
        <taxon>Cantharellales</taxon>
        <taxon>Ceratobasidiaceae</taxon>
        <taxon>Rhizoctonia</taxon>
        <taxon>Rhizoctonia solani AG-1</taxon>
    </lineage>
</organism>
<gene>
    <name evidence="1" type="ORF">RSOLAG1IB_08565</name>
</gene>
<evidence type="ECO:0000313" key="2">
    <source>
        <dbReference type="Proteomes" id="UP000059188"/>
    </source>
</evidence>
<dbReference type="EMBL" id="LN679130">
    <property type="protein sequence ID" value="CEL58475.1"/>
    <property type="molecule type" value="Genomic_DNA"/>
</dbReference>